<dbReference type="InterPro" id="IPR012340">
    <property type="entry name" value="NA-bd_OB-fold"/>
</dbReference>
<sequence>MKENTKLTGPIIVTGRGIGYFESDRFEEDIEIPEGLLKTALNGDEVEIAVFPKKKNLRQQGEVLRIIKRTKIRFVGVLEQSGDFFFLKPDDRRMYRDIFVHSSKSKKAKDGDKVFVEIISWKDPDKSPEGRVIQILGRKGSHEVEMRAIVLERGFDTEFSATVEKEAQKIKTGYPKEFEVEAAKRRNFRGTTTFTIDPQDAKDFDDALSIKELPGGKYEIGIHIADVSFFVRPKNALDREARKRGFSVYLVDRTIPMLPETLSNELCSLNPNQDKLTFSAVFTMNENGEVLERWFGKTVIHSNRRFVYEEAQDILDKKRGDFYNELNILNRIAKKLAEKKFAAGAIDFEAEEIKFELDKDGVPVRIYKKERKDTHKLVEEFMLLANREVAEFMYKDEKKTRQNKSFIYRIHDIPDRDKIAELSVFIKALGYHLPIENGTISAKDMNVLLKQVDGTEEESLVKTAAIRSMAKAIYSTKNIGHFGLAFKYYTHFTSPIRRYPDLIVHRLFERYLTSGQVARDEIALYQSIAQDSSDKEISAAEAERASIKYKQVEYMLGHVGEEFNAVVSGVSEWGVYVEETETKAEGMVRMRDMTDDFYELQRENYAIVGTKLKRKFTLGDKVRVKLVDADLDKRTLDFVFV</sequence>
<dbReference type="GO" id="GO:0003723">
    <property type="term" value="F:RNA binding"/>
    <property type="evidence" value="ECO:0007669"/>
    <property type="project" value="UniProtKB-UniRule"/>
</dbReference>
<comment type="subcellular location">
    <subcellularLocation>
        <location evidence="2 8">Cytoplasm</location>
    </subcellularLocation>
</comment>
<evidence type="ECO:0000256" key="5">
    <source>
        <dbReference type="ARBA" id="ARBA00022801"/>
    </source>
</evidence>
<dbReference type="SUPFAM" id="SSF50249">
    <property type="entry name" value="Nucleic acid-binding proteins"/>
    <property type="match status" value="4"/>
</dbReference>
<keyword evidence="4 8" id="KW-0540">Nuclease</keyword>
<dbReference type="PANTHER" id="PTHR23355:SF9">
    <property type="entry name" value="DIS3-LIKE EXONUCLEASE 2"/>
    <property type="match status" value="1"/>
</dbReference>
<keyword evidence="3 8" id="KW-0963">Cytoplasm</keyword>
<dbReference type="InterPro" id="IPR013223">
    <property type="entry name" value="RNase_B_OB_dom"/>
</dbReference>
<dbReference type="PROSITE" id="PS50126">
    <property type="entry name" value="S1"/>
    <property type="match status" value="1"/>
</dbReference>
<evidence type="ECO:0000313" key="10">
    <source>
        <dbReference type="EMBL" id="OHB04184.1"/>
    </source>
</evidence>
<dbReference type="Pfam" id="PF00773">
    <property type="entry name" value="RNB"/>
    <property type="match status" value="1"/>
</dbReference>
<evidence type="ECO:0000256" key="6">
    <source>
        <dbReference type="ARBA" id="ARBA00022839"/>
    </source>
</evidence>
<dbReference type="InterPro" id="IPR004476">
    <property type="entry name" value="RNase_II/RNase_R"/>
</dbReference>
<evidence type="ECO:0000256" key="3">
    <source>
        <dbReference type="ARBA" id="ARBA00022490"/>
    </source>
</evidence>
<dbReference type="AlphaFoldDB" id="A0A1G2U3X3"/>
<proteinExistence type="inferred from homology"/>
<feature type="domain" description="S1 motif" evidence="9">
    <location>
        <begin position="560"/>
        <end position="641"/>
    </location>
</feature>
<dbReference type="InterPro" id="IPR050180">
    <property type="entry name" value="RNR_Ribonuclease"/>
</dbReference>
<dbReference type="InterPro" id="IPR040476">
    <property type="entry name" value="CSD2"/>
</dbReference>
<evidence type="ECO:0000259" key="9">
    <source>
        <dbReference type="PROSITE" id="PS50126"/>
    </source>
</evidence>
<dbReference type="NCBIfam" id="TIGR00358">
    <property type="entry name" value="3_prime_RNase"/>
    <property type="match status" value="1"/>
</dbReference>
<dbReference type="EC" id="3.1.13.1" evidence="8"/>
<evidence type="ECO:0000256" key="4">
    <source>
        <dbReference type="ARBA" id="ARBA00022722"/>
    </source>
</evidence>
<dbReference type="Proteomes" id="UP000176800">
    <property type="component" value="Unassembled WGS sequence"/>
</dbReference>
<dbReference type="NCBIfam" id="TIGR02063">
    <property type="entry name" value="RNase_R"/>
    <property type="match status" value="1"/>
</dbReference>
<dbReference type="Pfam" id="PF08206">
    <property type="entry name" value="OB_RNB"/>
    <property type="match status" value="1"/>
</dbReference>
<comment type="catalytic activity">
    <reaction evidence="1 8">
        <text>Exonucleolytic cleavage in the 3'- to 5'-direction to yield nucleoside 5'-phosphates.</text>
        <dbReference type="EC" id="3.1.13.1"/>
    </reaction>
</comment>
<dbReference type="InterPro" id="IPR003029">
    <property type="entry name" value="S1_domain"/>
</dbReference>
<dbReference type="SMART" id="SM00955">
    <property type="entry name" value="RNB"/>
    <property type="match status" value="1"/>
</dbReference>
<reference evidence="10 11" key="1">
    <citation type="journal article" date="2016" name="Nat. Commun.">
        <title>Thousands of microbial genomes shed light on interconnected biogeochemical processes in an aquifer system.</title>
        <authorList>
            <person name="Anantharaman K."/>
            <person name="Brown C.T."/>
            <person name="Hug L.A."/>
            <person name="Sharon I."/>
            <person name="Castelle C.J."/>
            <person name="Probst A.J."/>
            <person name="Thomas B.C."/>
            <person name="Singh A."/>
            <person name="Wilkins M.J."/>
            <person name="Karaoz U."/>
            <person name="Brodie E.L."/>
            <person name="Williams K.H."/>
            <person name="Hubbard S.S."/>
            <person name="Banfield J.F."/>
        </authorList>
    </citation>
    <scope>NUCLEOTIDE SEQUENCE [LARGE SCALE GENOMIC DNA]</scope>
</reference>
<comment type="similarity">
    <text evidence="8">Belongs to the RNR ribonuclease family. RNase R subfamily.</text>
</comment>
<dbReference type="GO" id="GO:0006402">
    <property type="term" value="P:mRNA catabolic process"/>
    <property type="evidence" value="ECO:0007669"/>
    <property type="project" value="TreeGrafter"/>
</dbReference>
<comment type="function">
    <text evidence="8">3'-5' exoribonuclease that releases 5'-nucleoside monophosphates and is involved in maturation of structured RNAs.</text>
</comment>
<evidence type="ECO:0000313" key="11">
    <source>
        <dbReference type="Proteomes" id="UP000176800"/>
    </source>
</evidence>
<organism evidence="10 11">
    <name type="scientific">Candidatus Zambryskibacteria bacterium RIFCSPLOWO2_01_FULL_45_21</name>
    <dbReference type="NCBI Taxonomy" id="1802761"/>
    <lineage>
        <taxon>Bacteria</taxon>
        <taxon>Candidatus Zambryskiibacteriota</taxon>
    </lineage>
</organism>
<dbReference type="GO" id="GO:0008859">
    <property type="term" value="F:exoribonuclease II activity"/>
    <property type="evidence" value="ECO:0007669"/>
    <property type="project" value="UniProtKB-UniRule"/>
</dbReference>
<name>A0A1G2U3X3_9BACT</name>
<accession>A0A1G2U3X3</accession>
<dbReference type="Gene3D" id="2.40.50.140">
    <property type="entry name" value="Nucleic acid-binding proteins"/>
    <property type="match status" value="3"/>
</dbReference>
<dbReference type="PANTHER" id="PTHR23355">
    <property type="entry name" value="RIBONUCLEASE"/>
    <property type="match status" value="1"/>
</dbReference>
<dbReference type="InterPro" id="IPR001900">
    <property type="entry name" value="RNase_II/R"/>
</dbReference>
<dbReference type="SMART" id="SM00316">
    <property type="entry name" value="S1"/>
    <property type="match status" value="1"/>
</dbReference>
<evidence type="ECO:0000256" key="2">
    <source>
        <dbReference type="ARBA" id="ARBA00004496"/>
    </source>
</evidence>
<dbReference type="InterPro" id="IPR022966">
    <property type="entry name" value="RNase_II/R_CS"/>
</dbReference>
<protein>
    <recommendedName>
        <fullName evidence="8">Ribonuclease R</fullName>
        <shortName evidence="8">RNase R</shortName>
        <ecNumber evidence="8">3.1.13.1</ecNumber>
    </recommendedName>
</protein>
<dbReference type="PROSITE" id="PS01175">
    <property type="entry name" value="RIBONUCLEASE_II"/>
    <property type="match status" value="1"/>
</dbReference>
<dbReference type="GO" id="GO:0005829">
    <property type="term" value="C:cytosol"/>
    <property type="evidence" value="ECO:0007669"/>
    <property type="project" value="TreeGrafter"/>
</dbReference>
<dbReference type="Pfam" id="PF17876">
    <property type="entry name" value="CSD2"/>
    <property type="match status" value="1"/>
</dbReference>
<gene>
    <name evidence="8" type="primary">rnr</name>
    <name evidence="10" type="ORF">A3B14_02115</name>
</gene>
<keyword evidence="6 8" id="KW-0269">Exonuclease</keyword>
<evidence type="ECO:0000256" key="8">
    <source>
        <dbReference type="HAMAP-Rule" id="MF_01895"/>
    </source>
</evidence>
<keyword evidence="7 8" id="KW-0694">RNA-binding</keyword>
<dbReference type="EMBL" id="MHWE01000010">
    <property type="protein sequence ID" value="OHB04184.1"/>
    <property type="molecule type" value="Genomic_DNA"/>
</dbReference>
<keyword evidence="5 8" id="KW-0378">Hydrolase</keyword>
<dbReference type="HAMAP" id="MF_01895">
    <property type="entry name" value="RNase_R"/>
    <property type="match status" value="1"/>
</dbReference>
<evidence type="ECO:0000256" key="1">
    <source>
        <dbReference type="ARBA" id="ARBA00001849"/>
    </source>
</evidence>
<dbReference type="CDD" id="cd04471">
    <property type="entry name" value="S1_RNase_R"/>
    <property type="match status" value="1"/>
</dbReference>
<dbReference type="InterPro" id="IPR011805">
    <property type="entry name" value="RNase_R"/>
</dbReference>
<comment type="caution">
    <text evidence="10">The sequence shown here is derived from an EMBL/GenBank/DDBJ whole genome shotgun (WGS) entry which is preliminary data.</text>
</comment>
<evidence type="ECO:0000256" key="7">
    <source>
        <dbReference type="ARBA" id="ARBA00022884"/>
    </source>
</evidence>